<dbReference type="InterPro" id="IPR051169">
    <property type="entry name" value="NADH-Q_oxidoreductase"/>
</dbReference>
<evidence type="ECO:0000256" key="1">
    <source>
        <dbReference type="ARBA" id="ARBA00001974"/>
    </source>
</evidence>
<comment type="similarity">
    <text evidence="2">Belongs to the NADH dehydrogenase family.</text>
</comment>
<evidence type="ECO:0000256" key="4">
    <source>
        <dbReference type="ARBA" id="ARBA00022827"/>
    </source>
</evidence>
<evidence type="ECO:0000256" key="2">
    <source>
        <dbReference type="ARBA" id="ARBA00005272"/>
    </source>
</evidence>
<dbReference type="Pfam" id="PF07992">
    <property type="entry name" value="Pyr_redox_2"/>
    <property type="match status" value="1"/>
</dbReference>
<evidence type="ECO:0000256" key="5">
    <source>
        <dbReference type="ARBA" id="ARBA00023002"/>
    </source>
</evidence>
<dbReference type="Proteomes" id="UP000660265">
    <property type="component" value="Unassembled WGS sequence"/>
</dbReference>
<keyword evidence="8" id="KW-1185">Reference proteome</keyword>
<sequence>MTPTNTHPLPSEKPQVVVVGAGYAGMMSALRLAPHAHVTLVDPADRFTERVRLHERAAGRPDVTHPLGSFLRPTGIVHVAARATEIDTAGREVRTDDGRVLPYDRLIHALGSRTRSVAPGDRDRAYTVESATELHKRLQDGPGSLTVVGGGLTGIELATELAETHPGWRVGLLTEGVVGPGLSEKGRAHVRSVLTARGVRIEEGRRLAGPDDIDTDVVVWAASMTPNTELARAAGIATDAAGRVEVDAALRSVSHPEVYGVGDSAAGYTAAAGSLRMGCAAALPCGSQAASAIIAELRGQEPEPLDFSYHLQCLSLGRHDGLVQFVRPDDSPRERVLTGRPAAFVKEGIVRATVRSLKLASRQPALLAHIPGFG</sequence>
<dbReference type="SUPFAM" id="SSF51905">
    <property type="entry name" value="FAD/NAD(P)-binding domain"/>
    <property type="match status" value="1"/>
</dbReference>
<protein>
    <submittedName>
        <fullName evidence="7">Dehydrogenase</fullName>
    </submittedName>
</protein>
<reference evidence="8" key="1">
    <citation type="journal article" date="2019" name="Int. J. Syst. Evol. Microbiol.">
        <title>The Global Catalogue of Microorganisms (GCM) 10K type strain sequencing project: providing services to taxonomists for standard genome sequencing and annotation.</title>
        <authorList>
            <consortium name="The Broad Institute Genomics Platform"/>
            <consortium name="The Broad Institute Genome Sequencing Center for Infectious Disease"/>
            <person name="Wu L."/>
            <person name="Ma J."/>
        </authorList>
    </citation>
    <scope>NUCLEOTIDE SEQUENCE [LARGE SCALE GENOMIC DNA]</scope>
    <source>
        <strain evidence="8">CGMCC 4.7275</strain>
    </source>
</reference>
<evidence type="ECO:0000313" key="7">
    <source>
        <dbReference type="EMBL" id="GGK03371.1"/>
    </source>
</evidence>
<dbReference type="InterPro" id="IPR036188">
    <property type="entry name" value="FAD/NAD-bd_sf"/>
</dbReference>
<name>A0ABQ2EAY3_9ACTN</name>
<organism evidence="7 8">
    <name type="scientific">Streptomyces camponoticapitis</name>
    <dbReference type="NCBI Taxonomy" id="1616125"/>
    <lineage>
        <taxon>Bacteria</taxon>
        <taxon>Bacillati</taxon>
        <taxon>Actinomycetota</taxon>
        <taxon>Actinomycetes</taxon>
        <taxon>Kitasatosporales</taxon>
        <taxon>Streptomycetaceae</taxon>
        <taxon>Streptomyces</taxon>
    </lineage>
</organism>
<dbReference type="PANTHER" id="PTHR42913:SF3">
    <property type="entry name" value="64 KDA MITOCHONDRIAL NADH DEHYDROGENASE (EUROFUNG)"/>
    <property type="match status" value="1"/>
</dbReference>
<comment type="cofactor">
    <cofactor evidence="1">
        <name>FAD</name>
        <dbReference type="ChEBI" id="CHEBI:57692"/>
    </cofactor>
</comment>
<keyword evidence="4" id="KW-0274">FAD</keyword>
<evidence type="ECO:0000313" key="8">
    <source>
        <dbReference type="Proteomes" id="UP000660265"/>
    </source>
</evidence>
<dbReference type="RefSeq" id="WP_189108770.1">
    <property type="nucleotide sequence ID" value="NZ_BMMV01000012.1"/>
</dbReference>
<accession>A0ABQ2EAY3</accession>
<dbReference type="PRINTS" id="PR00368">
    <property type="entry name" value="FADPNR"/>
</dbReference>
<dbReference type="EMBL" id="BMMV01000012">
    <property type="protein sequence ID" value="GGK03371.1"/>
    <property type="molecule type" value="Genomic_DNA"/>
</dbReference>
<dbReference type="InterPro" id="IPR023753">
    <property type="entry name" value="FAD/NAD-binding_dom"/>
</dbReference>
<feature type="domain" description="FAD/NAD(P)-binding" evidence="6">
    <location>
        <begin position="15"/>
        <end position="272"/>
    </location>
</feature>
<keyword evidence="3" id="KW-0285">Flavoprotein</keyword>
<evidence type="ECO:0000256" key="3">
    <source>
        <dbReference type="ARBA" id="ARBA00022630"/>
    </source>
</evidence>
<comment type="caution">
    <text evidence="7">The sequence shown here is derived from an EMBL/GenBank/DDBJ whole genome shotgun (WGS) entry which is preliminary data.</text>
</comment>
<dbReference type="PANTHER" id="PTHR42913">
    <property type="entry name" value="APOPTOSIS-INDUCING FACTOR 1"/>
    <property type="match status" value="1"/>
</dbReference>
<dbReference type="Gene3D" id="3.50.50.100">
    <property type="match status" value="1"/>
</dbReference>
<gene>
    <name evidence="7" type="ORF">GCM10011583_38890</name>
</gene>
<evidence type="ECO:0000259" key="6">
    <source>
        <dbReference type="Pfam" id="PF07992"/>
    </source>
</evidence>
<proteinExistence type="inferred from homology"/>
<keyword evidence="5" id="KW-0560">Oxidoreductase</keyword>